<evidence type="ECO:0000256" key="5">
    <source>
        <dbReference type="SAM" id="MobiDB-lite"/>
    </source>
</evidence>
<protein>
    <recommendedName>
        <fullName evidence="7">Major facilitator superfamily (MFS) profile domain-containing protein</fullName>
    </recommendedName>
</protein>
<dbReference type="PANTHER" id="PTHR42718:SF48">
    <property type="entry name" value="CONSERVED TWO-DOMAIN MEMBRANE PROTEIN-RELATED"/>
    <property type="match status" value="1"/>
</dbReference>
<evidence type="ECO:0000313" key="8">
    <source>
        <dbReference type="EMBL" id="GAA1624613.1"/>
    </source>
</evidence>
<dbReference type="InterPro" id="IPR036259">
    <property type="entry name" value="MFS_trans_sf"/>
</dbReference>
<feature type="transmembrane region" description="Helical" evidence="6">
    <location>
        <begin position="21"/>
        <end position="54"/>
    </location>
</feature>
<name>A0ABN2F0X7_9ACTN</name>
<feature type="transmembrane region" description="Helical" evidence="6">
    <location>
        <begin position="191"/>
        <end position="213"/>
    </location>
</feature>
<proteinExistence type="predicted"/>
<dbReference type="RefSeq" id="WP_346103648.1">
    <property type="nucleotide sequence ID" value="NZ_BAAAMU010000011.1"/>
</dbReference>
<dbReference type="PANTHER" id="PTHR42718">
    <property type="entry name" value="MAJOR FACILITATOR SUPERFAMILY MULTIDRUG TRANSPORTER MFSC"/>
    <property type="match status" value="1"/>
</dbReference>
<organism evidence="8 9">
    <name type="scientific">Nonomuraea maheshkhaliensis</name>
    <dbReference type="NCBI Taxonomy" id="419590"/>
    <lineage>
        <taxon>Bacteria</taxon>
        <taxon>Bacillati</taxon>
        <taxon>Actinomycetota</taxon>
        <taxon>Actinomycetes</taxon>
        <taxon>Streptosporangiales</taxon>
        <taxon>Streptosporangiaceae</taxon>
        <taxon>Nonomuraea</taxon>
    </lineage>
</organism>
<feature type="transmembrane region" description="Helical" evidence="6">
    <location>
        <begin position="293"/>
        <end position="316"/>
    </location>
</feature>
<evidence type="ECO:0000256" key="1">
    <source>
        <dbReference type="ARBA" id="ARBA00004651"/>
    </source>
</evidence>
<dbReference type="SUPFAM" id="SSF103473">
    <property type="entry name" value="MFS general substrate transporter"/>
    <property type="match status" value="2"/>
</dbReference>
<feature type="region of interest" description="Disordered" evidence="5">
    <location>
        <begin position="530"/>
        <end position="556"/>
    </location>
</feature>
<dbReference type="EMBL" id="BAAAMU010000011">
    <property type="protein sequence ID" value="GAA1624613.1"/>
    <property type="molecule type" value="Genomic_DNA"/>
</dbReference>
<dbReference type="InterPro" id="IPR020846">
    <property type="entry name" value="MFS_dom"/>
</dbReference>
<feature type="transmembrane region" description="Helical" evidence="6">
    <location>
        <begin position="164"/>
        <end position="185"/>
    </location>
</feature>
<gene>
    <name evidence="8" type="ORF">GCM10009733_021650</name>
</gene>
<feature type="transmembrane region" description="Helical" evidence="6">
    <location>
        <begin position="74"/>
        <end position="92"/>
    </location>
</feature>
<evidence type="ECO:0000313" key="9">
    <source>
        <dbReference type="Proteomes" id="UP001500064"/>
    </source>
</evidence>
<keyword evidence="9" id="KW-1185">Reference proteome</keyword>
<feature type="transmembrane region" description="Helical" evidence="6">
    <location>
        <begin position="328"/>
        <end position="348"/>
    </location>
</feature>
<comment type="caution">
    <text evidence="8">The sequence shown here is derived from an EMBL/GenBank/DDBJ whole genome shotgun (WGS) entry which is preliminary data.</text>
</comment>
<feature type="transmembrane region" description="Helical" evidence="6">
    <location>
        <begin position="225"/>
        <end position="249"/>
    </location>
</feature>
<keyword evidence="4 6" id="KW-0472">Membrane</keyword>
<dbReference type="Gene3D" id="1.20.1250.20">
    <property type="entry name" value="MFS general substrate transporter like domains"/>
    <property type="match status" value="2"/>
</dbReference>
<dbReference type="Pfam" id="PF07690">
    <property type="entry name" value="MFS_1"/>
    <property type="match status" value="1"/>
</dbReference>
<feature type="transmembrane region" description="Helical" evidence="6">
    <location>
        <begin position="104"/>
        <end position="128"/>
    </location>
</feature>
<keyword evidence="2 6" id="KW-0812">Transmembrane</keyword>
<dbReference type="PROSITE" id="PS50850">
    <property type="entry name" value="MFS"/>
    <property type="match status" value="1"/>
</dbReference>
<reference evidence="8 9" key="1">
    <citation type="journal article" date="2019" name="Int. J. Syst. Evol. Microbiol.">
        <title>The Global Catalogue of Microorganisms (GCM) 10K type strain sequencing project: providing services to taxonomists for standard genome sequencing and annotation.</title>
        <authorList>
            <consortium name="The Broad Institute Genomics Platform"/>
            <consortium name="The Broad Institute Genome Sequencing Center for Infectious Disease"/>
            <person name="Wu L."/>
            <person name="Ma J."/>
        </authorList>
    </citation>
    <scope>NUCLEOTIDE SEQUENCE [LARGE SCALE GENOMIC DNA]</scope>
    <source>
        <strain evidence="8 9">JCM 13929</strain>
    </source>
</reference>
<evidence type="ECO:0000256" key="6">
    <source>
        <dbReference type="SAM" id="Phobius"/>
    </source>
</evidence>
<feature type="transmembrane region" description="Helical" evidence="6">
    <location>
        <begin position="355"/>
        <end position="375"/>
    </location>
</feature>
<evidence type="ECO:0000259" key="7">
    <source>
        <dbReference type="PROSITE" id="PS50850"/>
    </source>
</evidence>
<dbReference type="Proteomes" id="UP001500064">
    <property type="component" value="Unassembled WGS sequence"/>
</dbReference>
<sequence length="608" mass="61597">MPVTSSAPSQHRRMAAPHVGGGRSVILVMVCSLVMLVVMADTVAATIAMGVLAAPPVPEVVLPGELAHKLGVGGLPWLATSFLVPFAAFLCFAGQLADRLGHRFVLGAGAALFTAATAGMLAAPTWLVLLSGRAAQAGGAALMVPASLGLLVSRLPAARRHVGIGWWTGAGGLGAVLLQGGGGALADALGWRALFGPGLLLAAMLVCLTVLLPPDGQRAGWLPDAVGACLLAIGIGALVMLICQGPSWGWTSTRILAAAFVAALGLCGALLRSRAHPRPAVPIMLWRQGSIRWGWLMSGAYGLLSAPILTFGPSYLVAANLGGWRASYLLAPISVAVLLAGPLTGAAVRRWGDSALAYGGAWTVIAAGTVLSWALPAQNGLAALAALAGLGLGLGVLSTVAAAAGSRTEFPDQMAAASAASMTMRQSGMALGVAGAAVLVKHPFLDGQAAGYHSALGVCLVVAGWCGMAAVARPLWHAWTDRPRAPASAGDRPAAAVHAKVPREALTQLHHSLIEVARAAESWMAQHERSRVSASSATPPVPVPLKPSALADGAGLSPPMVATGSIARRCTCHPRLDPLEATLLHAAPALTRERQSVLAPVPAPAPSP</sequence>
<accession>A0ABN2F0X7</accession>
<evidence type="ECO:0000256" key="2">
    <source>
        <dbReference type="ARBA" id="ARBA00022692"/>
    </source>
</evidence>
<feature type="transmembrane region" description="Helical" evidence="6">
    <location>
        <begin position="450"/>
        <end position="472"/>
    </location>
</feature>
<feature type="transmembrane region" description="Helical" evidence="6">
    <location>
        <begin position="381"/>
        <end position="406"/>
    </location>
</feature>
<evidence type="ECO:0000256" key="4">
    <source>
        <dbReference type="ARBA" id="ARBA00023136"/>
    </source>
</evidence>
<feature type="domain" description="Major facilitator superfamily (MFS) profile" evidence="7">
    <location>
        <begin position="34"/>
        <end position="481"/>
    </location>
</feature>
<feature type="transmembrane region" description="Helical" evidence="6">
    <location>
        <begin position="427"/>
        <end position="444"/>
    </location>
</feature>
<comment type="subcellular location">
    <subcellularLocation>
        <location evidence="1">Cell membrane</location>
        <topology evidence="1">Multi-pass membrane protein</topology>
    </subcellularLocation>
</comment>
<dbReference type="InterPro" id="IPR011701">
    <property type="entry name" value="MFS"/>
</dbReference>
<keyword evidence="3 6" id="KW-1133">Transmembrane helix</keyword>
<feature type="transmembrane region" description="Helical" evidence="6">
    <location>
        <begin position="255"/>
        <end position="272"/>
    </location>
</feature>
<feature type="transmembrane region" description="Helical" evidence="6">
    <location>
        <begin position="134"/>
        <end position="152"/>
    </location>
</feature>
<evidence type="ECO:0000256" key="3">
    <source>
        <dbReference type="ARBA" id="ARBA00022989"/>
    </source>
</evidence>